<dbReference type="AlphaFoldDB" id="A0A1H1UB92"/>
<dbReference type="Proteomes" id="UP000199679">
    <property type="component" value="Chromosome I"/>
</dbReference>
<proteinExistence type="predicted"/>
<protein>
    <recommendedName>
        <fullName evidence="1">DUF3298 domain-containing protein</fullName>
    </recommendedName>
</protein>
<dbReference type="InterPro" id="IPR021729">
    <property type="entry name" value="DUF3298"/>
</dbReference>
<feature type="domain" description="DUF3298" evidence="1">
    <location>
        <begin position="173"/>
        <end position="251"/>
    </location>
</feature>
<dbReference type="RefSeq" id="WP_091371119.1">
    <property type="nucleotide sequence ID" value="NZ_LT629740.1"/>
</dbReference>
<evidence type="ECO:0000313" key="3">
    <source>
        <dbReference type="Proteomes" id="UP000199679"/>
    </source>
</evidence>
<dbReference type="STRING" id="652787.SAMN05216490_1632"/>
<keyword evidence="3" id="KW-1185">Reference proteome</keyword>
<sequence>MKLQYLPFLFVVLLMNACNWGKPNNSPNGINKDTLAYVYQTVKQRASDCGAKPDSGCTVAVVKFPAFNNKTLLNDSVKNRLFNLFWVDSTMEADTDLQKYAREFVSVYDQNKNDPSVKGKIFTINSSAKVLRQDSSLTTLEIGGYMFQGGAHGATVTEFLNWDTKANKSITLNDILVKDYKDKLNAVADTIFRHDEKLSMDASLAQDYFFKDNLFALNNNFSITPLGLRFLYNQYEIKPYSAGQTVLLVPYGKIKLLLLPHTVISQYIK</sequence>
<name>A0A1H1UB92_MUCMA</name>
<reference evidence="2 3" key="1">
    <citation type="submission" date="2016-10" db="EMBL/GenBank/DDBJ databases">
        <authorList>
            <person name="de Groot N.N."/>
        </authorList>
    </citation>
    <scope>NUCLEOTIDE SEQUENCE [LARGE SCALE GENOMIC DNA]</scope>
    <source>
        <strain evidence="2 3">MP1X4</strain>
    </source>
</reference>
<accession>A0A1H1UB92</accession>
<dbReference type="Gene3D" id="3.90.640.20">
    <property type="entry name" value="Heat-shock cognate protein, ATPase"/>
    <property type="match status" value="1"/>
</dbReference>
<dbReference type="Pfam" id="PF11738">
    <property type="entry name" value="DUF3298"/>
    <property type="match status" value="1"/>
</dbReference>
<dbReference type="Gene3D" id="3.30.565.40">
    <property type="entry name" value="Fervidobacterium nodosum Rt17-B1 like"/>
    <property type="match status" value="1"/>
</dbReference>
<gene>
    <name evidence="2" type="ORF">SAMN05216490_1632</name>
</gene>
<dbReference type="InterPro" id="IPR037126">
    <property type="entry name" value="PdaC/RsiV-like_sf"/>
</dbReference>
<dbReference type="EMBL" id="LT629740">
    <property type="protein sequence ID" value="SDS69683.1"/>
    <property type="molecule type" value="Genomic_DNA"/>
</dbReference>
<organism evidence="2 3">
    <name type="scientific">Mucilaginibacter mallensis</name>
    <dbReference type="NCBI Taxonomy" id="652787"/>
    <lineage>
        <taxon>Bacteria</taxon>
        <taxon>Pseudomonadati</taxon>
        <taxon>Bacteroidota</taxon>
        <taxon>Sphingobacteriia</taxon>
        <taxon>Sphingobacteriales</taxon>
        <taxon>Sphingobacteriaceae</taxon>
        <taxon>Mucilaginibacter</taxon>
    </lineage>
</organism>
<dbReference type="OrthoDB" id="594879at2"/>
<evidence type="ECO:0000259" key="1">
    <source>
        <dbReference type="Pfam" id="PF11738"/>
    </source>
</evidence>
<evidence type="ECO:0000313" key="2">
    <source>
        <dbReference type="EMBL" id="SDS69683.1"/>
    </source>
</evidence>